<dbReference type="InterPro" id="IPR050297">
    <property type="entry name" value="LipidA_mod_glycosyltrf_83"/>
</dbReference>
<evidence type="ECO:0000256" key="1">
    <source>
        <dbReference type="ARBA" id="ARBA00004651"/>
    </source>
</evidence>
<evidence type="ECO:0000256" key="7">
    <source>
        <dbReference type="ARBA" id="ARBA00023136"/>
    </source>
</evidence>
<feature type="transmembrane region" description="Helical" evidence="8">
    <location>
        <begin position="95"/>
        <end position="114"/>
    </location>
</feature>
<evidence type="ECO:0000256" key="8">
    <source>
        <dbReference type="SAM" id="Phobius"/>
    </source>
</evidence>
<evidence type="ECO:0008006" key="11">
    <source>
        <dbReference type="Google" id="ProtNLM"/>
    </source>
</evidence>
<feature type="transmembrane region" description="Helical" evidence="8">
    <location>
        <begin position="147"/>
        <end position="165"/>
    </location>
</feature>
<feature type="transmembrane region" description="Helical" evidence="8">
    <location>
        <begin position="312"/>
        <end position="330"/>
    </location>
</feature>
<dbReference type="PANTHER" id="PTHR33908:SF11">
    <property type="entry name" value="MEMBRANE PROTEIN"/>
    <property type="match status" value="1"/>
</dbReference>
<keyword evidence="10" id="KW-1185">Reference proteome</keyword>
<evidence type="ECO:0000313" key="10">
    <source>
        <dbReference type="Proteomes" id="UP001529369"/>
    </source>
</evidence>
<dbReference type="EMBL" id="JAUFPN010000148">
    <property type="protein sequence ID" value="MDN3565524.1"/>
    <property type="molecule type" value="Genomic_DNA"/>
</dbReference>
<feature type="transmembrane region" description="Helical" evidence="8">
    <location>
        <begin position="177"/>
        <end position="196"/>
    </location>
</feature>
<proteinExistence type="predicted"/>
<keyword evidence="3" id="KW-0328">Glycosyltransferase</keyword>
<dbReference type="Proteomes" id="UP001529369">
    <property type="component" value="Unassembled WGS sequence"/>
</dbReference>
<organism evidence="9 10">
    <name type="scientific">Paeniroseomonas aquatica</name>
    <dbReference type="NCBI Taxonomy" id="373043"/>
    <lineage>
        <taxon>Bacteria</taxon>
        <taxon>Pseudomonadati</taxon>
        <taxon>Pseudomonadota</taxon>
        <taxon>Alphaproteobacteria</taxon>
        <taxon>Acetobacterales</taxon>
        <taxon>Acetobacteraceae</taxon>
        <taxon>Paeniroseomonas</taxon>
    </lineage>
</organism>
<keyword evidence="5 8" id="KW-0812">Transmembrane</keyword>
<keyword evidence="6 8" id="KW-1133">Transmembrane helix</keyword>
<evidence type="ECO:0000256" key="4">
    <source>
        <dbReference type="ARBA" id="ARBA00022679"/>
    </source>
</evidence>
<feature type="transmembrane region" description="Helical" evidence="8">
    <location>
        <begin position="361"/>
        <end position="378"/>
    </location>
</feature>
<evidence type="ECO:0000256" key="2">
    <source>
        <dbReference type="ARBA" id="ARBA00022475"/>
    </source>
</evidence>
<dbReference type="PANTHER" id="PTHR33908">
    <property type="entry name" value="MANNOSYLTRANSFERASE YKCB-RELATED"/>
    <property type="match status" value="1"/>
</dbReference>
<keyword evidence="4" id="KW-0808">Transferase</keyword>
<dbReference type="RefSeq" id="WP_290317364.1">
    <property type="nucleotide sequence ID" value="NZ_JAUFPN010000148.1"/>
</dbReference>
<evidence type="ECO:0000256" key="6">
    <source>
        <dbReference type="ARBA" id="ARBA00022989"/>
    </source>
</evidence>
<comment type="caution">
    <text evidence="9">The sequence shown here is derived from an EMBL/GenBank/DDBJ whole genome shotgun (WGS) entry which is preliminary data.</text>
</comment>
<protein>
    <recommendedName>
        <fullName evidence="11">Glycosyltransferase RgtA/B/C/D-like domain-containing protein</fullName>
    </recommendedName>
</protein>
<gene>
    <name evidence="9" type="ORF">QWZ14_14245</name>
</gene>
<accession>A0ABT8A6V1</accession>
<feature type="transmembrane region" description="Helical" evidence="8">
    <location>
        <begin position="278"/>
        <end position="300"/>
    </location>
</feature>
<comment type="subcellular location">
    <subcellularLocation>
        <location evidence="1">Cell membrane</location>
        <topology evidence="1">Multi-pass membrane protein</topology>
    </subcellularLocation>
</comment>
<feature type="transmembrane region" description="Helical" evidence="8">
    <location>
        <begin position="21"/>
        <end position="45"/>
    </location>
</feature>
<evidence type="ECO:0000313" key="9">
    <source>
        <dbReference type="EMBL" id="MDN3565524.1"/>
    </source>
</evidence>
<evidence type="ECO:0000256" key="3">
    <source>
        <dbReference type="ARBA" id="ARBA00022676"/>
    </source>
</evidence>
<keyword evidence="2" id="KW-1003">Cell membrane</keyword>
<feature type="transmembrane region" description="Helical" evidence="8">
    <location>
        <begin position="65"/>
        <end position="88"/>
    </location>
</feature>
<evidence type="ECO:0000256" key="5">
    <source>
        <dbReference type="ARBA" id="ARBA00022692"/>
    </source>
</evidence>
<feature type="transmembrane region" description="Helical" evidence="8">
    <location>
        <begin position="226"/>
        <end position="246"/>
    </location>
</feature>
<feature type="transmembrane region" description="Helical" evidence="8">
    <location>
        <begin position="202"/>
        <end position="219"/>
    </location>
</feature>
<keyword evidence="7 8" id="KW-0472">Membrane</keyword>
<reference evidence="10" key="1">
    <citation type="journal article" date="2019" name="Int. J. Syst. Evol. Microbiol.">
        <title>The Global Catalogue of Microorganisms (GCM) 10K type strain sequencing project: providing services to taxonomists for standard genome sequencing and annotation.</title>
        <authorList>
            <consortium name="The Broad Institute Genomics Platform"/>
            <consortium name="The Broad Institute Genome Sequencing Center for Infectious Disease"/>
            <person name="Wu L."/>
            <person name="Ma J."/>
        </authorList>
    </citation>
    <scope>NUCLEOTIDE SEQUENCE [LARGE SCALE GENOMIC DNA]</scope>
    <source>
        <strain evidence="10">CECT 7131</strain>
    </source>
</reference>
<name>A0ABT8A6V1_9PROT</name>
<sequence length="514" mass="55845">MTVPSSRPRALLTRADTVMGVLAIPLAMLLASLLLRALGFIIAVIDTDEGLYLVQAQAWLRGDWPLVAVWDMHPIGAPAMYALAMWIFGESIATIRLLGSLCVAAAAWALYGAVRATGAPRGIGLATGLVYVAHSLRMGGLATNTEILFAPMVVSAMALGALGAVEALRRSWAPRWYVLIAMGMAMGCALAVKPVMVAEGCLAFALLVFPALWRGLLSWRRALAMAAAYAGFCALPTAYFALLYFVRGDLGAFLDGTFLAPLRYSHGRMGLVDSFHQILVEFLTLLWPFLLAGLALATGLTRSGPRGMLTRIGLLWFLAGSIGVASPGFFYPHYFLIWLPPLSILATLGCWRLARLLPPAGRAFGFSLLVAVVMIGSWRADATARIERGIGIFAPDPVREVTRIIRASLRPGETIFIANYHPVIYALTDARLPTRFIFPAQLTGEFTQVADIDTDAEVARIMATRPRFVVVDRGWWPRMRESAAAIITEVLQSDYTLVAEVDEDRGPIELWAPK</sequence>